<comment type="caution">
    <text evidence="6">The sequence shown here is derived from an EMBL/GenBank/DDBJ whole genome shotgun (WGS) entry which is preliminary data.</text>
</comment>
<accession>A0A645J326</accession>
<gene>
    <name evidence="6" type="ORF">SDC9_205766</name>
</gene>
<dbReference type="GO" id="GO:0046872">
    <property type="term" value="F:metal ion binding"/>
    <property type="evidence" value="ECO:0007669"/>
    <property type="project" value="UniProtKB-KW"/>
</dbReference>
<dbReference type="Gene3D" id="1.10.15.40">
    <property type="entry name" value="Electron transport complex subunit B, putative Fe-S cluster"/>
    <property type="match status" value="1"/>
</dbReference>
<protein>
    <recommendedName>
        <fullName evidence="5">4Fe-4S domain-containing protein</fullName>
    </recommendedName>
</protein>
<sequence length="98" mass="10964">MEKDDIEGYPEEILFPKDLEYRPVGKFDEDLSAAMQKMSEIETLASSLPALDCGSCGAPTCRAFAEDVVLGGRSVDECIVYMRERIHELARTSEEETK</sequence>
<evidence type="ECO:0000256" key="1">
    <source>
        <dbReference type="ARBA" id="ARBA00022485"/>
    </source>
</evidence>
<evidence type="ECO:0000259" key="5">
    <source>
        <dbReference type="PROSITE" id="PS51656"/>
    </source>
</evidence>
<proteinExistence type="predicted"/>
<evidence type="ECO:0000313" key="6">
    <source>
        <dbReference type="EMBL" id="MPN58068.1"/>
    </source>
</evidence>
<name>A0A645J326_9ZZZZ</name>
<dbReference type="PANTHER" id="PTHR43560:SF1">
    <property type="entry name" value="ION-TRANSLOCATING OXIDOREDUCTASE COMPLEX SUBUNIT B"/>
    <property type="match status" value="1"/>
</dbReference>
<keyword evidence="2" id="KW-0479">Metal-binding</keyword>
<keyword evidence="4" id="KW-0411">Iron-sulfur</keyword>
<keyword evidence="1" id="KW-0004">4Fe-4S</keyword>
<dbReference type="InterPro" id="IPR007202">
    <property type="entry name" value="4Fe-4S_dom"/>
</dbReference>
<dbReference type="Pfam" id="PF04060">
    <property type="entry name" value="FeS"/>
    <property type="match status" value="1"/>
</dbReference>
<evidence type="ECO:0000256" key="3">
    <source>
        <dbReference type="ARBA" id="ARBA00023004"/>
    </source>
</evidence>
<dbReference type="InterPro" id="IPR050395">
    <property type="entry name" value="4Fe4S_Ferredoxin_RnfB"/>
</dbReference>
<evidence type="ECO:0000256" key="4">
    <source>
        <dbReference type="ARBA" id="ARBA00023014"/>
    </source>
</evidence>
<dbReference type="PANTHER" id="PTHR43560">
    <property type="entry name" value="ION-TRANSLOCATING OXIDOREDUCTASE COMPLEX SUBUNIT B"/>
    <property type="match status" value="1"/>
</dbReference>
<evidence type="ECO:0000256" key="2">
    <source>
        <dbReference type="ARBA" id="ARBA00022723"/>
    </source>
</evidence>
<dbReference type="PROSITE" id="PS51656">
    <property type="entry name" value="4FE4S"/>
    <property type="match status" value="1"/>
</dbReference>
<feature type="domain" description="4Fe-4S" evidence="5">
    <location>
        <begin position="36"/>
        <end position="95"/>
    </location>
</feature>
<dbReference type="GO" id="GO:0051539">
    <property type="term" value="F:4 iron, 4 sulfur cluster binding"/>
    <property type="evidence" value="ECO:0007669"/>
    <property type="project" value="UniProtKB-KW"/>
</dbReference>
<organism evidence="6">
    <name type="scientific">bioreactor metagenome</name>
    <dbReference type="NCBI Taxonomy" id="1076179"/>
    <lineage>
        <taxon>unclassified sequences</taxon>
        <taxon>metagenomes</taxon>
        <taxon>ecological metagenomes</taxon>
    </lineage>
</organism>
<dbReference type="EMBL" id="VSSQ01130371">
    <property type="protein sequence ID" value="MPN58068.1"/>
    <property type="molecule type" value="Genomic_DNA"/>
</dbReference>
<dbReference type="AlphaFoldDB" id="A0A645J326"/>
<keyword evidence="3" id="KW-0408">Iron</keyword>
<reference evidence="6" key="1">
    <citation type="submission" date="2019-08" db="EMBL/GenBank/DDBJ databases">
        <authorList>
            <person name="Kucharzyk K."/>
            <person name="Murdoch R.W."/>
            <person name="Higgins S."/>
            <person name="Loffler F."/>
        </authorList>
    </citation>
    <scope>NUCLEOTIDE SEQUENCE</scope>
</reference>